<evidence type="ECO:0000256" key="1">
    <source>
        <dbReference type="ARBA" id="ARBA00023186"/>
    </source>
</evidence>
<dbReference type="InterPro" id="IPR001623">
    <property type="entry name" value="DnaJ_domain"/>
</dbReference>
<keyword evidence="1" id="KW-0143">Chaperone</keyword>
<evidence type="ECO:0000313" key="4">
    <source>
        <dbReference type="EMBL" id="TCI10443.1"/>
    </source>
</evidence>
<dbReference type="SMART" id="SM00271">
    <property type="entry name" value="DnaJ"/>
    <property type="match status" value="1"/>
</dbReference>
<protein>
    <submittedName>
        <fullName evidence="4">J domain-containing protein</fullName>
    </submittedName>
</protein>
<comment type="caution">
    <text evidence="4">The sequence shown here is derived from an EMBL/GenBank/DDBJ whole genome shotgun (WGS) entry which is preliminary data.</text>
</comment>
<dbReference type="CDD" id="cd06257">
    <property type="entry name" value="DnaJ"/>
    <property type="match status" value="1"/>
</dbReference>
<accession>A0A4R0YU63</accession>
<reference evidence="4 5" key="1">
    <citation type="submission" date="2019-02" db="EMBL/GenBank/DDBJ databases">
        <title>Dyella amyloliquefaciens sp. nov., isolated from forest soil.</title>
        <authorList>
            <person name="Gao Z.-H."/>
            <person name="Qiu L.-H."/>
        </authorList>
    </citation>
    <scope>NUCLEOTIDE SEQUENCE [LARGE SCALE GENOMIC DNA]</scope>
    <source>
        <strain evidence="4 5">KACC 12747</strain>
    </source>
</reference>
<organism evidence="4 5">
    <name type="scientific">Dyella soli</name>
    <dbReference type="NCBI Taxonomy" id="522319"/>
    <lineage>
        <taxon>Bacteria</taxon>
        <taxon>Pseudomonadati</taxon>
        <taxon>Pseudomonadota</taxon>
        <taxon>Gammaproteobacteria</taxon>
        <taxon>Lysobacterales</taxon>
        <taxon>Rhodanobacteraceae</taxon>
        <taxon>Dyella</taxon>
    </lineage>
</organism>
<evidence type="ECO:0000256" key="2">
    <source>
        <dbReference type="SAM" id="MobiDB-lite"/>
    </source>
</evidence>
<name>A0A4R0YU63_9GAMM</name>
<gene>
    <name evidence="4" type="ORF">EZM97_16315</name>
</gene>
<dbReference type="RefSeq" id="WP_131408464.1">
    <property type="nucleotide sequence ID" value="NZ_SJTG01000002.1"/>
</dbReference>
<feature type="domain" description="J" evidence="3">
    <location>
        <begin position="9"/>
        <end position="69"/>
    </location>
</feature>
<proteinExistence type="predicted"/>
<dbReference type="InterPro" id="IPR036869">
    <property type="entry name" value="J_dom_sf"/>
</dbReference>
<dbReference type="Proteomes" id="UP000291822">
    <property type="component" value="Unassembled WGS sequence"/>
</dbReference>
<sequence>MASETDFLDMYRTLGLRPGCDPRDLRMAYRRYVARLHPDRSGGASTDPVAAAQLQRLIAQYDAAMAFEREHGRLPGSASRVRFAVPEANAQAVRPRAATGRVAIWRRTPVVLALLAITASMLWWDMSNQPPPPVAAPSAQDELHAVSMPPTPAPAAAASAPTLSIGMSMDQVREIEGEPTSVRGSRWEYGPSWIRFENDQVVEWHNSPLHSLGPVARTQDDARDGSSASSN</sequence>
<dbReference type="PROSITE" id="PS50076">
    <property type="entry name" value="DNAJ_2"/>
    <property type="match status" value="1"/>
</dbReference>
<dbReference type="EMBL" id="SJTG01000002">
    <property type="protein sequence ID" value="TCI10443.1"/>
    <property type="molecule type" value="Genomic_DNA"/>
</dbReference>
<dbReference type="Gene3D" id="1.10.287.110">
    <property type="entry name" value="DnaJ domain"/>
    <property type="match status" value="1"/>
</dbReference>
<evidence type="ECO:0000259" key="3">
    <source>
        <dbReference type="PROSITE" id="PS50076"/>
    </source>
</evidence>
<dbReference type="AlphaFoldDB" id="A0A4R0YU63"/>
<dbReference type="SUPFAM" id="SSF46565">
    <property type="entry name" value="Chaperone J-domain"/>
    <property type="match status" value="1"/>
</dbReference>
<evidence type="ECO:0000313" key="5">
    <source>
        <dbReference type="Proteomes" id="UP000291822"/>
    </source>
</evidence>
<feature type="region of interest" description="Disordered" evidence="2">
    <location>
        <begin position="209"/>
        <end position="231"/>
    </location>
</feature>
<keyword evidence="5" id="KW-1185">Reference proteome</keyword>